<accession>A0ABX8J883</accession>
<dbReference type="Proteomes" id="UP000683557">
    <property type="component" value="Chromosome"/>
</dbReference>
<dbReference type="EMBL" id="CP076723">
    <property type="protein sequence ID" value="QWV94654.1"/>
    <property type="molecule type" value="Genomic_DNA"/>
</dbReference>
<evidence type="ECO:0000313" key="1">
    <source>
        <dbReference type="EMBL" id="QWV94654.1"/>
    </source>
</evidence>
<name>A0ABX8J883_9BACT</name>
<proteinExistence type="predicted"/>
<reference evidence="1 2" key="1">
    <citation type="submission" date="2021-06" db="EMBL/GenBank/DDBJ databases">
        <title>Gemonas diversity in paddy soil.</title>
        <authorList>
            <person name="Liu G."/>
        </authorList>
    </citation>
    <scope>NUCLEOTIDE SEQUENCE [LARGE SCALE GENOMIC DNA]</scope>
    <source>
        <strain evidence="1 2">RG10</strain>
    </source>
</reference>
<keyword evidence="2" id="KW-1185">Reference proteome</keyword>
<organism evidence="1 2">
    <name type="scientific">Geomonas oryzisoli</name>
    <dbReference type="NCBI Taxonomy" id="2847992"/>
    <lineage>
        <taxon>Bacteria</taxon>
        <taxon>Pseudomonadati</taxon>
        <taxon>Thermodesulfobacteriota</taxon>
        <taxon>Desulfuromonadia</taxon>
        <taxon>Geobacterales</taxon>
        <taxon>Geobacteraceae</taxon>
        <taxon>Geomonas</taxon>
    </lineage>
</organism>
<dbReference type="RefSeq" id="WP_216801381.1">
    <property type="nucleotide sequence ID" value="NZ_CP076723.1"/>
</dbReference>
<evidence type="ECO:0000313" key="2">
    <source>
        <dbReference type="Proteomes" id="UP000683557"/>
    </source>
</evidence>
<sequence length="175" mass="19570">MRRDLERCRELSISRTSPDTPHVVELAVRDITEDEAARARPPEVDAYLERWQEREGVRLTAGQKAEVHLELTGSRGVALTIGDPGTAKTSTLEIVERFNEEVLRPEGREHLSVNLSYTGKAARELSLATGRPLTLNSFENGNPASKFALQRANREPPMLMVAVKRFSSQRGGKHR</sequence>
<gene>
    <name evidence="1" type="ORF">KP004_05590</name>
</gene>
<protein>
    <submittedName>
        <fullName evidence="1">Uncharacterized protein</fullName>
    </submittedName>
</protein>